<dbReference type="GO" id="GO:0004521">
    <property type="term" value="F:RNA endonuclease activity"/>
    <property type="evidence" value="ECO:0007669"/>
    <property type="project" value="TreeGrafter"/>
</dbReference>
<keyword evidence="1" id="KW-0378">Hydrolase</keyword>
<feature type="domain" description="Beta-Casp" evidence="3">
    <location>
        <begin position="249"/>
        <end position="375"/>
    </location>
</feature>
<dbReference type="InterPro" id="IPR011108">
    <property type="entry name" value="RMMBL"/>
</dbReference>
<dbReference type="GO" id="GO:0016787">
    <property type="term" value="F:hydrolase activity"/>
    <property type="evidence" value="ECO:0007669"/>
    <property type="project" value="UniProtKB-KW"/>
</dbReference>
<evidence type="ECO:0000259" key="3">
    <source>
        <dbReference type="SMART" id="SM01027"/>
    </source>
</evidence>
<dbReference type="InterPro" id="IPR001279">
    <property type="entry name" value="Metallo-B-lactamas"/>
</dbReference>
<reference evidence="4 5" key="1">
    <citation type="submission" date="2019-03" db="EMBL/GenBank/DDBJ databases">
        <title>Genomic Encyclopedia of Type Strains, Phase IV (KMG-IV): sequencing the most valuable type-strain genomes for metagenomic binning, comparative biology and taxonomic classification.</title>
        <authorList>
            <person name="Goeker M."/>
        </authorList>
    </citation>
    <scope>NUCLEOTIDE SEQUENCE [LARGE SCALE GENOMIC DNA]</scope>
    <source>
        <strain evidence="4 5">DSM 18063</strain>
    </source>
</reference>
<dbReference type="InterPro" id="IPR022712">
    <property type="entry name" value="Beta_Casp"/>
</dbReference>
<dbReference type="Pfam" id="PF10996">
    <property type="entry name" value="Beta-Casp"/>
    <property type="match status" value="1"/>
</dbReference>
<gene>
    <name evidence="4" type="ORF">EV662_109105</name>
</gene>
<dbReference type="SUPFAM" id="SSF56281">
    <property type="entry name" value="Metallo-hydrolase/oxidoreductase"/>
    <property type="match status" value="1"/>
</dbReference>
<dbReference type="Proteomes" id="UP000294835">
    <property type="component" value="Unassembled WGS sequence"/>
</dbReference>
<keyword evidence="5" id="KW-1185">Reference proteome</keyword>
<dbReference type="SMART" id="SM00849">
    <property type="entry name" value="Lactamase_B"/>
    <property type="match status" value="1"/>
</dbReference>
<dbReference type="InterPro" id="IPR036866">
    <property type="entry name" value="RibonucZ/Hydroxyglut_hydro"/>
</dbReference>
<evidence type="ECO:0000313" key="5">
    <source>
        <dbReference type="Proteomes" id="UP000294835"/>
    </source>
</evidence>
<proteinExistence type="predicted"/>
<dbReference type="OrthoDB" id="9803916at2"/>
<evidence type="ECO:0000256" key="1">
    <source>
        <dbReference type="ARBA" id="ARBA00022801"/>
    </source>
</evidence>
<name>A0A4R2PVK3_9RHOB</name>
<organism evidence="4 5">
    <name type="scientific">Rhodovulum marinum</name>
    <dbReference type="NCBI Taxonomy" id="320662"/>
    <lineage>
        <taxon>Bacteria</taxon>
        <taxon>Pseudomonadati</taxon>
        <taxon>Pseudomonadota</taxon>
        <taxon>Alphaproteobacteria</taxon>
        <taxon>Rhodobacterales</taxon>
        <taxon>Paracoccaceae</taxon>
        <taxon>Rhodovulum</taxon>
    </lineage>
</organism>
<evidence type="ECO:0000259" key="2">
    <source>
        <dbReference type="SMART" id="SM00849"/>
    </source>
</evidence>
<dbReference type="AlphaFoldDB" id="A0A4R2PVK3"/>
<dbReference type="RefSeq" id="WP_132463780.1">
    <property type="nucleotide sequence ID" value="NZ_SLXP01000009.1"/>
</dbReference>
<dbReference type="Gene3D" id="3.60.15.10">
    <property type="entry name" value="Ribonuclease Z/Hydroxyacylglutathione hydrolase-like"/>
    <property type="match status" value="1"/>
</dbReference>
<dbReference type="CDD" id="cd16295">
    <property type="entry name" value="TTHA0252-CPSF-like_MBL-fold"/>
    <property type="match status" value="1"/>
</dbReference>
<dbReference type="PANTHER" id="PTHR11203">
    <property type="entry name" value="CLEAVAGE AND POLYADENYLATION SPECIFICITY FACTOR FAMILY MEMBER"/>
    <property type="match status" value="1"/>
</dbReference>
<evidence type="ECO:0000313" key="4">
    <source>
        <dbReference type="EMBL" id="TCP39979.1"/>
    </source>
</evidence>
<dbReference type="Pfam" id="PF00753">
    <property type="entry name" value="Lactamase_B"/>
    <property type="match status" value="1"/>
</dbReference>
<sequence>MQVEFHGAAGGVTGSCHLLRAAGKVILVDCGMFQGSHELHADNAAPFGFDPAEVDFLLLTHAHLDHCGRIPLLVKRGFRGEVICTAATRDLTRLVLLDSAHLHEEEARHHHRHGEPREPLYDTMDAVDSLDRFGRVAAYGKPIRLAEGVTATVHDAGHILGSASILLELTEDDRRKRILFSGDIGPSERPLLNAPAPPSDVDAVVMETTYGDRDHRRLAASVAELQDAIADAEARGGNVIIPTFALERAQELLFFMREAMEAGALRDSLQVFLDSPMAISATRIFQRHPEAMKPEVAEMLRHGGDPFHLPELHFTRDASESMALNRIRSGAVIMAGSGMCTGGRVRHHLRHNLAHSDCSVIFVGFAAEGTLARIIVEGAKSVKLFGDHIPVRAKVHTINGFSAHAGRRDLIDWHGKVGPAKRTFLVHGEHKAMTALQDALKDKQVVVPALHSVHQL</sequence>
<dbReference type="PANTHER" id="PTHR11203:SF37">
    <property type="entry name" value="INTEGRATOR COMPLEX SUBUNIT 11"/>
    <property type="match status" value="1"/>
</dbReference>
<dbReference type="Pfam" id="PF07521">
    <property type="entry name" value="RMMBL"/>
    <property type="match status" value="1"/>
</dbReference>
<comment type="caution">
    <text evidence="4">The sequence shown here is derived from an EMBL/GenBank/DDBJ whole genome shotgun (WGS) entry which is preliminary data.</text>
</comment>
<feature type="domain" description="Metallo-beta-lactamase" evidence="2">
    <location>
        <begin position="13"/>
        <end position="222"/>
    </location>
</feature>
<dbReference type="EMBL" id="SLXP01000009">
    <property type="protein sequence ID" value="TCP39979.1"/>
    <property type="molecule type" value="Genomic_DNA"/>
</dbReference>
<protein>
    <submittedName>
        <fullName evidence="4">Metallo-beta-lactamase family protein</fullName>
    </submittedName>
</protein>
<accession>A0A4R2PVK3</accession>
<dbReference type="Gene3D" id="3.40.50.10890">
    <property type="match status" value="1"/>
</dbReference>
<dbReference type="InterPro" id="IPR050698">
    <property type="entry name" value="MBL"/>
</dbReference>
<dbReference type="SMART" id="SM01027">
    <property type="entry name" value="Beta-Casp"/>
    <property type="match status" value="1"/>
</dbReference>